<name>A0ABS8PVV2_9BACT</name>
<dbReference type="EMBL" id="JAJNEC010000006">
    <property type="protein sequence ID" value="MCD2425195.1"/>
    <property type="molecule type" value="Genomic_DNA"/>
</dbReference>
<organism evidence="3 4">
    <name type="scientific">Niabella pedocola</name>
    <dbReference type="NCBI Taxonomy" id="1752077"/>
    <lineage>
        <taxon>Bacteria</taxon>
        <taxon>Pseudomonadati</taxon>
        <taxon>Bacteroidota</taxon>
        <taxon>Chitinophagia</taxon>
        <taxon>Chitinophagales</taxon>
        <taxon>Chitinophagaceae</taxon>
        <taxon>Niabella</taxon>
    </lineage>
</organism>
<dbReference type="PANTHER" id="PTHR12526:SF630">
    <property type="entry name" value="GLYCOSYLTRANSFERASE"/>
    <property type="match status" value="1"/>
</dbReference>
<keyword evidence="3" id="KW-0808">Transferase</keyword>
<dbReference type="InterPro" id="IPR028098">
    <property type="entry name" value="Glyco_trans_4-like_N"/>
</dbReference>
<comment type="caution">
    <text evidence="3">The sequence shown here is derived from an EMBL/GenBank/DDBJ whole genome shotgun (WGS) entry which is preliminary data.</text>
</comment>
<evidence type="ECO:0000313" key="4">
    <source>
        <dbReference type="Proteomes" id="UP001199816"/>
    </source>
</evidence>
<evidence type="ECO:0000259" key="2">
    <source>
        <dbReference type="Pfam" id="PF13439"/>
    </source>
</evidence>
<feature type="domain" description="Glycosyl transferase family 1" evidence="1">
    <location>
        <begin position="216"/>
        <end position="387"/>
    </location>
</feature>
<proteinExistence type="predicted"/>
<accession>A0ABS8PVV2</accession>
<gene>
    <name evidence="3" type="ORF">LQ567_20585</name>
</gene>
<protein>
    <submittedName>
        <fullName evidence="3">Glycosyltransferase</fullName>
        <ecNumber evidence="3">2.4.-.-</ecNumber>
    </submittedName>
</protein>
<dbReference type="GO" id="GO:0016757">
    <property type="term" value="F:glycosyltransferase activity"/>
    <property type="evidence" value="ECO:0007669"/>
    <property type="project" value="UniProtKB-KW"/>
</dbReference>
<dbReference type="InterPro" id="IPR001296">
    <property type="entry name" value="Glyco_trans_1"/>
</dbReference>
<dbReference type="Pfam" id="PF13439">
    <property type="entry name" value="Glyco_transf_4"/>
    <property type="match status" value="1"/>
</dbReference>
<reference evidence="3 4" key="1">
    <citation type="submission" date="2021-11" db="EMBL/GenBank/DDBJ databases">
        <title>Genomic of Niabella pedocola.</title>
        <authorList>
            <person name="Wu T."/>
        </authorList>
    </citation>
    <scope>NUCLEOTIDE SEQUENCE [LARGE SCALE GENOMIC DNA]</scope>
    <source>
        <strain evidence="3 4">JCM 31011</strain>
    </source>
</reference>
<dbReference type="Gene3D" id="3.40.50.2000">
    <property type="entry name" value="Glycogen Phosphorylase B"/>
    <property type="match status" value="2"/>
</dbReference>
<dbReference type="EC" id="2.4.-.-" evidence="3"/>
<evidence type="ECO:0000313" key="3">
    <source>
        <dbReference type="EMBL" id="MCD2425195.1"/>
    </source>
</evidence>
<dbReference type="SUPFAM" id="SSF53756">
    <property type="entry name" value="UDP-Glycosyltransferase/glycogen phosphorylase"/>
    <property type="match status" value="1"/>
</dbReference>
<dbReference type="RefSeq" id="WP_231007630.1">
    <property type="nucleotide sequence ID" value="NZ_JAJNEC010000006.1"/>
</dbReference>
<keyword evidence="3" id="KW-0328">Glycosyltransferase</keyword>
<dbReference type="Pfam" id="PF00534">
    <property type="entry name" value="Glycos_transf_1"/>
    <property type="match status" value="1"/>
</dbReference>
<dbReference type="PANTHER" id="PTHR12526">
    <property type="entry name" value="GLYCOSYLTRANSFERASE"/>
    <property type="match status" value="1"/>
</dbReference>
<sequence>MNIKILYVSHDGMTDPLGQSQVLPYIFGIAKKIKCSFYLISCEKPDRFKQQKERIETICRENGVEWFPVPYHKRPPIIATLWDLRSMRQLAVKLQKKVGFSAVHCRAHMGGTIGLYLNKKFGIPIINDIRGFWADEKVDAGAWNRSNPVYNRVYKYFKKVERDLIVKASQQICLTYKAQKEIETWPFAKELTNITVIPCCVDTNLFAQNNITESEKTAFRKELNIGANDTILTYLGSIGSWYMLEEMLDFFYCFQKRFPNSKFLFLTFDQHKGILDAAGKRGIAIESIILRGAQRREVPVFLSISHASVFFIRPCYSKLSSSPTKQGEIMAMGIPVICNEGVGDTDMIVRKYHSGILINEFSEKAYSEGIEELLVFKNSPEDIRKGALNYFSLEDGINKYVGLYKKVLNVNGN</sequence>
<keyword evidence="4" id="KW-1185">Reference proteome</keyword>
<feature type="domain" description="Glycosyltransferase subfamily 4-like N-terminal" evidence="2">
    <location>
        <begin position="52"/>
        <end position="204"/>
    </location>
</feature>
<dbReference type="Proteomes" id="UP001199816">
    <property type="component" value="Unassembled WGS sequence"/>
</dbReference>
<evidence type="ECO:0000259" key="1">
    <source>
        <dbReference type="Pfam" id="PF00534"/>
    </source>
</evidence>